<dbReference type="PANTHER" id="PTHR42792">
    <property type="entry name" value="FLAGELLIN"/>
    <property type="match status" value="1"/>
</dbReference>
<proteinExistence type="inferred from homology"/>
<organism evidence="8 10">
    <name type="scientific">Roseburia intestinalis</name>
    <dbReference type="NCBI Taxonomy" id="166486"/>
    <lineage>
        <taxon>Bacteria</taxon>
        <taxon>Bacillati</taxon>
        <taxon>Bacillota</taxon>
        <taxon>Clostridia</taxon>
        <taxon>Lachnospirales</taxon>
        <taxon>Lachnospiraceae</taxon>
        <taxon>Roseburia</taxon>
    </lineage>
</organism>
<dbReference type="SUPFAM" id="SSF64518">
    <property type="entry name" value="Phase 1 flagellin"/>
    <property type="match status" value="1"/>
</dbReference>
<dbReference type="EMBL" id="CYXZ01000030">
    <property type="protein sequence ID" value="CUN28632.1"/>
    <property type="molecule type" value="Genomic_DNA"/>
</dbReference>
<keyword evidence="8" id="KW-0969">Cilium</keyword>
<feature type="coiled-coil region" evidence="5">
    <location>
        <begin position="213"/>
        <end position="240"/>
    </location>
</feature>
<keyword evidence="5" id="KW-0175">Coiled coil</keyword>
<dbReference type="OrthoDB" id="9796789at2"/>
<evidence type="ECO:0000256" key="2">
    <source>
        <dbReference type="ARBA" id="ARBA00020110"/>
    </source>
</evidence>
<dbReference type="PRINTS" id="PR00207">
    <property type="entry name" value="FLAGELLIN"/>
</dbReference>
<evidence type="ECO:0000256" key="5">
    <source>
        <dbReference type="SAM" id="Coils"/>
    </source>
</evidence>
<keyword evidence="8" id="KW-0282">Flagellum</keyword>
<comment type="subcellular location">
    <subcellularLocation>
        <location evidence="4">Secreted</location>
    </subcellularLocation>
    <subcellularLocation>
        <location evidence="4">Bacterial flagellum</location>
    </subcellularLocation>
</comment>
<feature type="domain" description="Flagellin N-terminal" evidence="6">
    <location>
        <begin position="3"/>
        <end position="138"/>
    </location>
</feature>
<keyword evidence="8" id="KW-0966">Cell projection</keyword>
<dbReference type="EMBL" id="QRQN01000027">
    <property type="protein sequence ID" value="RHN04214.1"/>
    <property type="molecule type" value="Genomic_DNA"/>
</dbReference>
<gene>
    <name evidence="8" type="primary">hag_2</name>
    <name evidence="9" type="ORF">DWZ31_16970</name>
    <name evidence="8" type="ORF">ERS852572_03224</name>
</gene>
<evidence type="ECO:0000259" key="7">
    <source>
        <dbReference type="Pfam" id="PF00700"/>
    </source>
</evidence>
<evidence type="ECO:0000313" key="10">
    <source>
        <dbReference type="Proteomes" id="UP000095350"/>
    </source>
</evidence>
<dbReference type="STRING" id="166486.ERS852572_03224"/>
<dbReference type="Gene3D" id="6.10.10.10">
    <property type="entry name" value="Flagellar export chaperone, C-terminal domain"/>
    <property type="match status" value="1"/>
</dbReference>
<dbReference type="Gene3D" id="1.20.1330.10">
    <property type="entry name" value="f41 fragment of flagellin, N-terminal domain"/>
    <property type="match status" value="2"/>
</dbReference>
<dbReference type="GO" id="GO:0009288">
    <property type="term" value="C:bacterial-type flagellum"/>
    <property type="evidence" value="ECO:0007669"/>
    <property type="project" value="UniProtKB-SubCell"/>
</dbReference>
<dbReference type="AlphaFoldDB" id="A0A173VMS1"/>
<protein>
    <recommendedName>
        <fullName evidence="2 4">Flagellin</fullName>
    </recommendedName>
</protein>
<dbReference type="PANTHER" id="PTHR42792:SF2">
    <property type="entry name" value="FLAGELLIN"/>
    <property type="match status" value="1"/>
</dbReference>
<dbReference type="InterPro" id="IPR046358">
    <property type="entry name" value="Flagellin_C"/>
</dbReference>
<evidence type="ECO:0000256" key="3">
    <source>
        <dbReference type="ARBA" id="ARBA00023143"/>
    </source>
</evidence>
<reference evidence="8 10" key="1">
    <citation type="submission" date="2015-09" db="EMBL/GenBank/DDBJ databases">
        <authorList>
            <consortium name="Pathogen Informatics"/>
        </authorList>
    </citation>
    <scope>NUCLEOTIDE SEQUENCE [LARGE SCALE GENOMIC DNA]</scope>
    <source>
        <strain evidence="8 10">2789STDY5834960</strain>
    </source>
</reference>
<sequence length="275" mass="30478">MVINHNMPSLNQHRIMKTNVKNTEDSSRKLSSGYRINEDADDAAGLCISETMRHQVRGLDRASSNVQDGISMIQTADAALEETQQILDRMVELATQAANDINTTADRTAIQDEVEQLKSEIDHIAYDTNFNQQYMLAEGTPKAKPGFFKIQAGSLADQSVTINFVNASKESLGVADVDMTSYEGASESIAKIQNAIEIAATWRDQFGATQEQLEHATKNLDNTTENTQRAESNIRDTNMNEEMLSFTTNRILLNASQSLLAQFNTQPQAVLMLLK</sequence>
<evidence type="ECO:0000256" key="4">
    <source>
        <dbReference type="RuleBase" id="RU362073"/>
    </source>
</evidence>
<dbReference type="InterPro" id="IPR001029">
    <property type="entry name" value="Flagellin_N"/>
</dbReference>
<dbReference type="InterPro" id="IPR001492">
    <property type="entry name" value="Flagellin"/>
</dbReference>
<dbReference type="RefSeq" id="WP_055195672.1">
    <property type="nucleotide sequence ID" value="NZ_CABIYH010000030.1"/>
</dbReference>
<comment type="similarity">
    <text evidence="1 4">Belongs to the bacterial flagellin family.</text>
</comment>
<dbReference type="Pfam" id="PF00700">
    <property type="entry name" value="Flagellin_C"/>
    <property type="match status" value="1"/>
</dbReference>
<dbReference type="GO" id="GO:0005576">
    <property type="term" value="C:extracellular region"/>
    <property type="evidence" value="ECO:0007669"/>
    <property type="project" value="UniProtKB-SubCell"/>
</dbReference>
<dbReference type="GO" id="GO:0005198">
    <property type="term" value="F:structural molecule activity"/>
    <property type="evidence" value="ECO:0007669"/>
    <property type="project" value="UniProtKB-UniRule"/>
</dbReference>
<evidence type="ECO:0000313" key="9">
    <source>
        <dbReference type="EMBL" id="RHN04214.1"/>
    </source>
</evidence>
<dbReference type="Proteomes" id="UP000283586">
    <property type="component" value="Unassembled WGS sequence"/>
</dbReference>
<feature type="domain" description="Flagellin C-terminal" evidence="7">
    <location>
        <begin position="190"/>
        <end position="274"/>
    </location>
</feature>
<reference evidence="9 11" key="2">
    <citation type="submission" date="2018-08" db="EMBL/GenBank/DDBJ databases">
        <title>A genome reference for cultivated species of the human gut microbiota.</title>
        <authorList>
            <person name="Zou Y."/>
            <person name="Xue W."/>
            <person name="Luo G."/>
        </authorList>
    </citation>
    <scope>NUCLEOTIDE SEQUENCE [LARGE SCALE GENOMIC DNA]</scope>
    <source>
        <strain evidence="9 11">AF31-21AC</strain>
    </source>
</reference>
<evidence type="ECO:0000313" key="8">
    <source>
        <dbReference type="EMBL" id="CUN28632.1"/>
    </source>
</evidence>
<dbReference type="Pfam" id="PF00669">
    <property type="entry name" value="Flagellin_N"/>
    <property type="match status" value="1"/>
</dbReference>
<evidence type="ECO:0000256" key="1">
    <source>
        <dbReference type="ARBA" id="ARBA00005709"/>
    </source>
</evidence>
<dbReference type="PaxDb" id="166486-ERS852572_03224"/>
<comment type="function">
    <text evidence="4">Flagellin is the subunit protein which polymerizes to form the filaments of bacterial flagella.</text>
</comment>
<keyword evidence="3 4" id="KW-0975">Bacterial flagellum</keyword>
<dbReference type="Proteomes" id="UP000095350">
    <property type="component" value="Unassembled WGS sequence"/>
</dbReference>
<keyword evidence="4" id="KW-0964">Secreted</keyword>
<evidence type="ECO:0000259" key="6">
    <source>
        <dbReference type="Pfam" id="PF00669"/>
    </source>
</evidence>
<name>A0A173VMS1_9FIRM</name>
<dbReference type="InterPro" id="IPR042187">
    <property type="entry name" value="Flagellin_C_sub2"/>
</dbReference>
<accession>A0A173VMS1</accession>
<evidence type="ECO:0000313" key="11">
    <source>
        <dbReference type="Proteomes" id="UP000283586"/>
    </source>
</evidence>